<dbReference type="RefSeq" id="WP_358360492.1">
    <property type="nucleotide sequence ID" value="NZ_JBEZFP010000104.1"/>
</dbReference>
<organism evidence="1 2">
    <name type="scientific">Streptodolium elevatio</name>
    <dbReference type="NCBI Taxonomy" id="3157996"/>
    <lineage>
        <taxon>Bacteria</taxon>
        <taxon>Bacillati</taxon>
        <taxon>Actinomycetota</taxon>
        <taxon>Actinomycetes</taxon>
        <taxon>Kitasatosporales</taxon>
        <taxon>Streptomycetaceae</taxon>
        <taxon>Streptodolium</taxon>
    </lineage>
</organism>
<comment type="caution">
    <text evidence="1">The sequence shown here is derived from an EMBL/GenBank/DDBJ whole genome shotgun (WGS) entry which is preliminary data.</text>
</comment>
<name>A0ABV3DR23_9ACTN</name>
<accession>A0ABV3DR23</accession>
<proteinExistence type="predicted"/>
<protein>
    <submittedName>
        <fullName evidence="1">Uncharacterized protein</fullName>
    </submittedName>
</protein>
<sequence>MKGFTIVLRALHRGEGDLARALVTAAEHHRNEHEFHHVATDVARWSREHVRRLAAVAADCGLDLGDAPEAAGLLPARRREEPDVTGHHAEPGLLLLRDLRDLHLHAAENSLHWEMLAQAAQAAREQQLLALATACHPQTLRQMRWTNTMIKTLAPQTITSL</sequence>
<dbReference type="EMBL" id="JBEZFP010000104">
    <property type="protein sequence ID" value="MEU8137907.1"/>
    <property type="molecule type" value="Genomic_DNA"/>
</dbReference>
<gene>
    <name evidence="1" type="ORF">AB0C36_30900</name>
</gene>
<keyword evidence="2" id="KW-1185">Reference proteome</keyword>
<evidence type="ECO:0000313" key="1">
    <source>
        <dbReference type="EMBL" id="MEU8137907.1"/>
    </source>
</evidence>
<dbReference type="Proteomes" id="UP001551482">
    <property type="component" value="Unassembled WGS sequence"/>
</dbReference>
<evidence type="ECO:0000313" key="2">
    <source>
        <dbReference type="Proteomes" id="UP001551482"/>
    </source>
</evidence>
<reference evidence="1 2" key="1">
    <citation type="submission" date="2024-06" db="EMBL/GenBank/DDBJ databases">
        <title>The Natural Products Discovery Center: Release of the First 8490 Sequenced Strains for Exploring Actinobacteria Biosynthetic Diversity.</title>
        <authorList>
            <person name="Kalkreuter E."/>
            <person name="Kautsar S.A."/>
            <person name="Yang D."/>
            <person name="Bader C.D."/>
            <person name="Teijaro C.N."/>
            <person name="Fluegel L."/>
            <person name="Davis C.M."/>
            <person name="Simpson J.R."/>
            <person name="Lauterbach L."/>
            <person name="Steele A.D."/>
            <person name="Gui C."/>
            <person name="Meng S."/>
            <person name="Li G."/>
            <person name="Viehrig K."/>
            <person name="Ye F."/>
            <person name="Su P."/>
            <person name="Kiefer A.F."/>
            <person name="Nichols A."/>
            <person name="Cepeda A.J."/>
            <person name="Yan W."/>
            <person name="Fan B."/>
            <person name="Jiang Y."/>
            <person name="Adhikari A."/>
            <person name="Zheng C.-J."/>
            <person name="Schuster L."/>
            <person name="Cowan T.M."/>
            <person name="Smanski M.J."/>
            <person name="Chevrette M.G."/>
            <person name="De Carvalho L.P.S."/>
            <person name="Shen B."/>
        </authorList>
    </citation>
    <scope>NUCLEOTIDE SEQUENCE [LARGE SCALE GENOMIC DNA]</scope>
    <source>
        <strain evidence="1 2">NPDC048946</strain>
    </source>
</reference>